<keyword evidence="2" id="KW-1133">Transmembrane helix</keyword>
<keyword evidence="2" id="KW-0812">Transmembrane</keyword>
<accession>A0A6A6X024</accession>
<sequence length="341" mass="36788">MDLKSEQPIANERISNGSSNEVVTHKKSGGKIKRHCRRFWWLDLIILAIIVLVVVLPLIFVAIPKKAQHDLNASTLEVTSQEVTSPAPDGIHLKLVTTARSGSKFHPTIEAFRAGLSLEGKEPFLYIDVPETKANAETQIVVEQDLKFASLGQFVDYNKVVMGSEEFDVSMNGKTKLKLSGLRAMSVDYNKKITMKGLNKLNGLNITDLKVLSGAGVVLDDGSNLIGNLTIPNPSVMTLDLGNVTMNLAVDGKSIGTTLIPNLILVPGTNHVPMQSTVNQLAIISLIKSKYTNGVLPLDIVGNSSVSGDQHLTYYEAAIQSNTIRIDLNVGPALAAVNITV</sequence>
<evidence type="ECO:0000256" key="1">
    <source>
        <dbReference type="SAM" id="MobiDB-lite"/>
    </source>
</evidence>
<evidence type="ECO:0000313" key="3">
    <source>
        <dbReference type="EMBL" id="KAF2789545.1"/>
    </source>
</evidence>
<keyword evidence="4" id="KW-1185">Reference proteome</keyword>
<dbReference type="InterPro" id="IPR022185">
    <property type="entry name" value="DUF3712"/>
</dbReference>
<dbReference type="SUPFAM" id="SSF117070">
    <property type="entry name" value="LEA14-like"/>
    <property type="match status" value="1"/>
</dbReference>
<dbReference type="OrthoDB" id="10039566at2759"/>
<feature type="region of interest" description="Disordered" evidence="1">
    <location>
        <begin position="1"/>
        <end position="24"/>
    </location>
</feature>
<organism evidence="3 4">
    <name type="scientific">Melanomma pulvis-pyrius CBS 109.77</name>
    <dbReference type="NCBI Taxonomy" id="1314802"/>
    <lineage>
        <taxon>Eukaryota</taxon>
        <taxon>Fungi</taxon>
        <taxon>Dikarya</taxon>
        <taxon>Ascomycota</taxon>
        <taxon>Pezizomycotina</taxon>
        <taxon>Dothideomycetes</taxon>
        <taxon>Pleosporomycetidae</taxon>
        <taxon>Pleosporales</taxon>
        <taxon>Melanommataceae</taxon>
        <taxon>Melanomma</taxon>
    </lineage>
</organism>
<dbReference type="PANTHER" id="PTHR35895">
    <property type="entry name" value="CHROMOSOME 16, WHOLE GENOME SHOTGUN SEQUENCE"/>
    <property type="match status" value="1"/>
</dbReference>
<proteinExistence type="predicted"/>
<feature type="transmembrane region" description="Helical" evidence="2">
    <location>
        <begin position="40"/>
        <end position="63"/>
    </location>
</feature>
<dbReference type="EMBL" id="MU002129">
    <property type="protein sequence ID" value="KAF2789545.1"/>
    <property type="molecule type" value="Genomic_DNA"/>
</dbReference>
<dbReference type="PANTHER" id="PTHR35895:SF1">
    <property type="entry name" value="LIPID-BINDING SERUM GLYCOPROTEIN C-TERMINAL DOMAIN-CONTAINING PROTEIN"/>
    <property type="match status" value="1"/>
</dbReference>
<dbReference type="InterPro" id="IPR046368">
    <property type="entry name" value="Tag1"/>
</dbReference>
<gene>
    <name evidence="3" type="ORF">K505DRAFT_253120</name>
</gene>
<dbReference type="GO" id="GO:0000329">
    <property type="term" value="C:fungal-type vacuole membrane"/>
    <property type="evidence" value="ECO:0007669"/>
    <property type="project" value="InterPro"/>
</dbReference>
<protein>
    <submittedName>
        <fullName evidence="3">Uncharacterized protein</fullName>
    </submittedName>
</protein>
<feature type="compositionally biased region" description="Polar residues" evidence="1">
    <location>
        <begin position="13"/>
        <end position="22"/>
    </location>
</feature>
<evidence type="ECO:0000313" key="4">
    <source>
        <dbReference type="Proteomes" id="UP000799757"/>
    </source>
</evidence>
<name>A0A6A6X024_9PLEO</name>
<dbReference type="AlphaFoldDB" id="A0A6A6X024"/>
<reference evidence="3" key="1">
    <citation type="journal article" date="2020" name="Stud. Mycol.">
        <title>101 Dothideomycetes genomes: a test case for predicting lifestyles and emergence of pathogens.</title>
        <authorList>
            <person name="Haridas S."/>
            <person name="Albert R."/>
            <person name="Binder M."/>
            <person name="Bloem J."/>
            <person name="Labutti K."/>
            <person name="Salamov A."/>
            <person name="Andreopoulos B."/>
            <person name="Baker S."/>
            <person name="Barry K."/>
            <person name="Bills G."/>
            <person name="Bluhm B."/>
            <person name="Cannon C."/>
            <person name="Castanera R."/>
            <person name="Culley D."/>
            <person name="Daum C."/>
            <person name="Ezra D."/>
            <person name="Gonzalez J."/>
            <person name="Henrissat B."/>
            <person name="Kuo A."/>
            <person name="Liang C."/>
            <person name="Lipzen A."/>
            <person name="Lutzoni F."/>
            <person name="Magnuson J."/>
            <person name="Mondo S."/>
            <person name="Nolan M."/>
            <person name="Ohm R."/>
            <person name="Pangilinan J."/>
            <person name="Park H.-J."/>
            <person name="Ramirez L."/>
            <person name="Alfaro M."/>
            <person name="Sun H."/>
            <person name="Tritt A."/>
            <person name="Yoshinaga Y."/>
            <person name="Zwiers L.-H."/>
            <person name="Turgeon B."/>
            <person name="Goodwin S."/>
            <person name="Spatafora J."/>
            <person name="Crous P."/>
            <person name="Grigoriev I."/>
        </authorList>
    </citation>
    <scope>NUCLEOTIDE SEQUENCE</scope>
    <source>
        <strain evidence="3">CBS 109.77</strain>
    </source>
</reference>
<evidence type="ECO:0000256" key="2">
    <source>
        <dbReference type="SAM" id="Phobius"/>
    </source>
</evidence>
<dbReference type="Proteomes" id="UP000799757">
    <property type="component" value="Unassembled WGS sequence"/>
</dbReference>
<dbReference type="Pfam" id="PF12505">
    <property type="entry name" value="DUF3712"/>
    <property type="match status" value="1"/>
</dbReference>
<keyword evidence="2" id="KW-0472">Membrane</keyword>